<dbReference type="AlphaFoldDB" id="A4BMF0"/>
<reference evidence="1 2" key="1">
    <citation type="submission" date="2006-02" db="EMBL/GenBank/DDBJ databases">
        <authorList>
            <person name="Waterbury J."/>
            <person name="Ferriera S."/>
            <person name="Johnson J."/>
            <person name="Kravitz S."/>
            <person name="Halpern A."/>
            <person name="Remington K."/>
            <person name="Beeson K."/>
            <person name="Tran B."/>
            <person name="Rogers Y.-H."/>
            <person name="Friedman R."/>
            <person name="Venter J.C."/>
        </authorList>
    </citation>
    <scope>NUCLEOTIDE SEQUENCE [LARGE SCALE GENOMIC DNA]</scope>
    <source>
        <strain evidence="1 2">Nb-231</strain>
    </source>
</reference>
<comment type="caution">
    <text evidence="1">The sequence shown here is derived from an EMBL/GenBank/DDBJ whole genome shotgun (WGS) entry which is preliminary data.</text>
</comment>
<dbReference type="SUPFAM" id="SSF46785">
    <property type="entry name" value="Winged helix' DNA-binding domain"/>
    <property type="match status" value="1"/>
</dbReference>
<dbReference type="EMBL" id="AAOF01000001">
    <property type="protein sequence ID" value="EAR23488.1"/>
    <property type="molecule type" value="Genomic_DNA"/>
</dbReference>
<evidence type="ECO:0000313" key="1">
    <source>
        <dbReference type="EMBL" id="EAR23488.1"/>
    </source>
</evidence>
<dbReference type="NCBIfam" id="TIGR04176">
    <property type="entry name" value="MarR_EPS"/>
    <property type="match status" value="1"/>
</dbReference>
<dbReference type="Gene3D" id="1.10.10.10">
    <property type="entry name" value="Winged helix-like DNA-binding domain superfamily/Winged helix DNA-binding domain"/>
    <property type="match status" value="1"/>
</dbReference>
<dbReference type="InterPro" id="IPR036390">
    <property type="entry name" value="WH_DNA-bd_sf"/>
</dbReference>
<dbReference type="Pfam" id="PF13412">
    <property type="entry name" value="HTH_24"/>
    <property type="match status" value="1"/>
</dbReference>
<dbReference type="RefSeq" id="WP_005004859.1">
    <property type="nucleotide sequence ID" value="NZ_CH672427.1"/>
</dbReference>
<proteinExistence type="predicted"/>
<dbReference type="InterPro" id="IPR026433">
    <property type="entry name" value="MarR_EPS"/>
</dbReference>
<dbReference type="eggNOG" id="COG1846">
    <property type="taxonomic scope" value="Bacteria"/>
</dbReference>
<organism evidence="1 2">
    <name type="scientific">Nitrococcus mobilis Nb-231</name>
    <dbReference type="NCBI Taxonomy" id="314278"/>
    <lineage>
        <taxon>Bacteria</taxon>
        <taxon>Pseudomonadati</taxon>
        <taxon>Pseudomonadota</taxon>
        <taxon>Gammaproteobacteria</taxon>
        <taxon>Chromatiales</taxon>
        <taxon>Ectothiorhodospiraceae</taxon>
        <taxon>Nitrococcus</taxon>
    </lineage>
</organism>
<dbReference type="Proteomes" id="UP000003374">
    <property type="component" value="Unassembled WGS sequence"/>
</dbReference>
<sequence>MLRHLEQKPDMTQRELAAALGGSVGQVNYCMQALIERGLVKAANFRNSGNKRAYLYKRILQGLAKNVAPRFFSVKRVRCDWQVIEG</sequence>
<protein>
    <submittedName>
        <fullName evidence="1">Uncharacterized protein</fullName>
    </submittedName>
</protein>
<name>A4BMF0_9GAMM</name>
<accession>A4BMF0</accession>
<gene>
    <name evidence="1" type="ORF">NB231_16748</name>
</gene>
<keyword evidence="2" id="KW-1185">Reference proteome</keyword>
<dbReference type="HOGENOM" id="CLU_2494746_0_0_6"/>
<evidence type="ECO:0000313" key="2">
    <source>
        <dbReference type="Proteomes" id="UP000003374"/>
    </source>
</evidence>
<dbReference type="STRING" id="314278.NB231_16748"/>
<dbReference type="InterPro" id="IPR036388">
    <property type="entry name" value="WH-like_DNA-bd_sf"/>
</dbReference>